<evidence type="ECO:0000313" key="3">
    <source>
        <dbReference type="Proteomes" id="UP000184383"/>
    </source>
</evidence>
<reference evidence="3" key="1">
    <citation type="journal article" date="2017" name="Genome Biol.">
        <title>Comparative genomics reveals high biological diversity and specific adaptations in the industrially and medically important fungal genus Aspergillus.</title>
        <authorList>
            <person name="de Vries R.P."/>
            <person name="Riley R."/>
            <person name="Wiebenga A."/>
            <person name="Aguilar-Osorio G."/>
            <person name="Amillis S."/>
            <person name="Uchima C.A."/>
            <person name="Anderluh G."/>
            <person name="Asadollahi M."/>
            <person name="Askin M."/>
            <person name="Barry K."/>
            <person name="Battaglia E."/>
            <person name="Bayram O."/>
            <person name="Benocci T."/>
            <person name="Braus-Stromeyer S.A."/>
            <person name="Caldana C."/>
            <person name="Canovas D."/>
            <person name="Cerqueira G.C."/>
            <person name="Chen F."/>
            <person name="Chen W."/>
            <person name="Choi C."/>
            <person name="Clum A."/>
            <person name="Dos Santos R.A."/>
            <person name="Damasio A.R."/>
            <person name="Diallinas G."/>
            <person name="Emri T."/>
            <person name="Fekete E."/>
            <person name="Flipphi M."/>
            <person name="Freyberg S."/>
            <person name="Gallo A."/>
            <person name="Gournas C."/>
            <person name="Habgood R."/>
            <person name="Hainaut M."/>
            <person name="Harispe M.L."/>
            <person name="Henrissat B."/>
            <person name="Hilden K.S."/>
            <person name="Hope R."/>
            <person name="Hossain A."/>
            <person name="Karabika E."/>
            <person name="Karaffa L."/>
            <person name="Karanyi Z."/>
            <person name="Krasevec N."/>
            <person name="Kuo A."/>
            <person name="Kusch H."/>
            <person name="LaButti K."/>
            <person name="Lagendijk E.L."/>
            <person name="Lapidus A."/>
            <person name="Levasseur A."/>
            <person name="Lindquist E."/>
            <person name="Lipzen A."/>
            <person name="Logrieco A.F."/>
            <person name="MacCabe A."/>
            <person name="Maekelae M.R."/>
            <person name="Malavazi I."/>
            <person name="Melin P."/>
            <person name="Meyer V."/>
            <person name="Mielnichuk N."/>
            <person name="Miskei M."/>
            <person name="Molnar A.P."/>
            <person name="Mule G."/>
            <person name="Ngan C.Y."/>
            <person name="Orejas M."/>
            <person name="Orosz E."/>
            <person name="Ouedraogo J.P."/>
            <person name="Overkamp K.M."/>
            <person name="Park H.-S."/>
            <person name="Perrone G."/>
            <person name="Piumi F."/>
            <person name="Punt P.J."/>
            <person name="Ram A.F."/>
            <person name="Ramon A."/>
            <person name="Rauscher S."/>
            <person name="Record E."/>
            <person name="Riano-Pachon D.M."/>
            <person name="Robert V."/>
            <person name="Roehrig J."/>
            <person name="Ruller R."/>
            <person name="Salamov A."/>
            <person name="Salih N.S."/>
            <person name="Samson R.A."/>
            <person name="Sandor E."/>
            <person name="Sanguinetti M."/>
            <person name="Schuetze T."/>
            <person name="Sepcic K."/>
            <person name="Shelest E."/>
            <person name="Sherlock G."/>
            <person name="Sophianopoulou V."/>
            <person name="Squina F.M."/>
            <person name="Sun H."/>
            <person name="Susca A."/>
            <person name="Todd R.B."/>
            <person name="Tsang A."/>
            <person name="Unkles S.E."/>
            <person name="van de Wiele N."/>
            <person name="van Rossen-Uffink D."/>
            <person name="Oliveira J.V."/>
            <person name="Vesth T.C."/>
            <person name="Visser J."/>
            <person name="Yu J.-H."/>
            <person name="Zhou M."/>
            <person name="Andersen M.R."/>
            <person name="Archer D.B."/>
            <person name="Baker S.E."/>
            <person name="Benoit I."/>
            <person name="Brakhage A.A."/>
            <person name="Braus G.H."/>
            <person name="Fischer R."/>
            <person name="Frisvad J.C."/>
            <person name="Goldman G.H."/>
            <person name="Houbraken J."/>
            <person name="Oakley B."/>
            <person name="Pocsi I."/>
            <person name="Scazzocchio C."/>
            <person name="Seiboth B."/>
            <person name="vanKuyk P.A."/>
            <person name="Wortman J."/>
            <person name="Dyer P.S."/>
            <person name="Grigoriev I.V."/>
        </authorList>
    </citation>
    <scope>NUCLEOTIDE SEQUENCE [LARGE SCALE GENOMIC DNA]</scope>
    <source>
        <strain evidence="3">DTO 134E9</strain>
    </source>
</reference>
<keyword evidence="3" id="KW-1185">Reference proteome</keyword>
<name>A0A1L9S172_ASPWE</name>
<protein>
    <submittedName>
        <fullName evidence="2">Uncharacterized protein</fullName>
    </submittedName>
</protein>
<feature type="signal peptide" evidence="1">
    <location>
        <begin position="1"/>
        <end position="26"/>
    </location>
</feature>
<evidence type="ECO:0000313" key="2">
    <source>
        <dbReference type="EMBL" id="OJJ40920.1"/>
    </source>
</evidence>
<dbReference type="AlphaFoldDB" id="A0A1L9S172"/>
<dbReference type="EMBL" id="KV878209">
    <property type="protein sequence ID" value="OJJ40920.1"/>
    <property type="molecule type" value="Genomic_DNA"/>
</dbReference>
<dbReference type="GeneID" id="63745937"/>
<sequence length="77" mass="8249">MRYSGSFQVILGVVGVVLCVVRVVQAQENAFGLFAYGEGISGLLVHYVDGLAQLGNSDESVAGKIPVYYMLLKVLII</sequence>
<dbReference type="VEuPathDB" id="FungiDB:ASPWEDRAFT_166966"/>
<accession>A0A1L9S172</accession>
<dbReference type="Proteomes" id="UP000184383">
    <property type="component" value="Unassembled WGS sequence"/>
</dbReference>
<gene>
    <name evidence="2" type="ORF">ASPWEDRAFT_166966</name>
</gene>
<organism evidence="2 3">
    <name type="scientific">Aspergillus wentii DTO 134E9</name>
    <dbReference type="NCBI Taxonomy" id="1073089"/>
    <lineage>
        <taxon>Eukaryota</taxon>
        <taxon>Fungi</taxon>
        <taxon>Dikarya</taxon>
        <taxon>Ascomycota</taxon>
        <taxon>Pezizomycotina</taxon>
        <taxon>Eurotiomycetes</taxon>
        <taxon>Eurotiomycetidae</taxon>
        <taxon>Eurotiales</taxon>
        <taxon>Aspergillaceae</taxon>
        <taxon>Aspergillus</taxon>
        <taxon>Aspergillus subgen. Cremei</taxon>
    </lineage>
</organism>
<proteinExistence type="predicted"/>
<keyword evidence="1" id="KW-0732">Signal</keyword>
<dbReference type="RefSeq" id="XP_040694596.1">
    <property type="nucleotide sequence ID" value="XM_040830089.1"/>
</dbReference>
<feature type="chain" id="PRO_5012769953" evidence="1">
    <location>
        <begin position="27"/>
        <end position="77"/>
    </location>
</feature>
<evidence type="ECO:0000256" key="1">
    <source>
        <dbReference type="SAM" id="SignalP"/>
    </source>
</evidence>